<sequence>MPSATSTHTPPVISDRCVDAARPLKVICIGAGISGILAAINLPQQVQKLDLTIYDKNEELGGTWFENKYPGCACDIPSHCYQLSFEANPSWSSFYAKAPEILEYWKKLADKYGCRKYMKFGYKAVEARWDEKAAKWRVRLQHMTTGEVIEDSADALISALGALNEWRWPSIEGLHDFKGKLLHSAAWDQGFDYKSKKVAVIGAGSSGIQIVPSLQPDVEHLDHYVRGRTWIAGTFAREELDKRAGDAGNFDFTEEEKQNWAKDPVLYLAFRKKIEAELQGGHVVTMRGSDAQKFAREEFTQTMRKRLSKKPQVADHLLPNFPPLCKRLTPGPGYLEALTAENVDVIPTQISHVTSTGITTTDGIHRPVDAIVCATGFDTSFQSRFPIYGVNGISLKEVWRDCPSSYLGMTVDGFPNHFMSLGPNSGLGTGNLLMILERQSTYFGACLAKMQTQNISAMTPKSTAVQKFTKFCDEYFKGTVFSEECSSWYKGGKKTGRISALWPGSSLHAIQVLENPRWEDFDYDYVDGNEFGWFGNGWSHRDHGDDMARTYYLDGQAMLHEPLEKTKMVANGHFNGNKIFDE</sequence>
<evidence type="ECO:0000256" key="3">
    <source>
        <dbReference type="ARBA" id="ARBA00022827"/>
    </source>
</evidence>
<dbReference type="AlphaFoldDB" id="A0AA39V8T2"/>
<evidence type="ECO:0008006" key="7">
    <source>
        <dbReference type="Google" id="ProtNLM"/>
    </source>
</evidence>
<gene>
    <name evidence="5" type="ORF">JMJ35_003934</name>
</gene>
<dbReference type="PANTHER" id="PTHR42877">
    <property type="entry name" value="L-ORNITHINE N(5)-MONOOXYGENASE-RELATED"/>
    <property type="match status" value="1"/>
</dbReference>
<evidence type="ECO:0000313" key="5">
    <source>
        <dbReference type="EMBL" id="KAK0513570.1"/>
    </source>
</evidence>
<name>A0AA39V8T2_9LECA</name>
<dbReference type="GO" id="GO:0004499">
    <property type="term" value="F:N,N-dimethylaniline monooxygenase activity"/>
    <property type="evidence" value="ECO:0007669"/>
    <property type="project" value="InterPro"/>
</dbReference>
<keyword evidence="3" id="KW-0274">FAD</keyword>
<dbReference type="Gene3D" id="3.50.50.60">
    <property type="entry name" value="FAD/NAD(P)-binding domain"/>
    <property type="match status" value="2"/>
</dbReference>
<dbReference type="InterPro" id="IPR020946">
    <property type="entry name" value="Flavin_mOase-like"/>
</dbReference>
<evidence type="ECO:0000256" key="1">
    <source>
        <dbReference type="ARBA" id="ARBA00010139"/>
    </source>
</evidence>
<keyword evidence="2" id="KW-0285">Flavoprotein</keyword>
<dbReference type="InterPro" id="IPR036188">
    <property type="entry name" value="FAD/NAD-bd_sf"/>
</dbReference>
<evidence type="ECO:0000313" key="6">
    <source>
        <dbReference type="Proteomes" id="UP001166286"/>
    </source>
</evidence>
<keyword evidence="6" id="KW-1185">Reference proteome</keyword>
<dbReference type="PRINTS" id="PR00368">
    <property type="entry name" value="FADPNR"/>
</dbReference>
<dbReference type="Proteomes" id="UP001166286">
    <property type="component" value="Unassembled WGS sequence"/>
</dbReference>
<organism evidence="5 6">
    <name type="scientific">Cladonia borealis</name>
    <dbReference type="NCBI Taxonomy" id="184061"/>
    <lineage>
        <taxon>Eukaryota</taxon>
        <taxon>Fungi</taxon>
        <taxon>Dikarya</taxon>
        <taxon>Ascomycota</taxon>
        <taxon>Pezizomycotina</taxon>
        <taxon>Lecanoromycetes</taxon>
        <taxon>OSLEUM clade</taxon>
        <taxon>Lecanoromycetidae</taxon>
        <taxon>Lecanorales</taxon>
        <taxon>Lecanorineae</taxon>
        <taxon>Cladoniaceae</taxon>
        <taxon>Cladonia</taxon>
    </lineage>
</organism>
<dbReference type="SUPFAM" id="SSF51905">
    <property type="entry name" value="FAD/NAD(P)-binding domain"/>
    <property type="match status" value="3"/>
</dbReference>
<proteinExistence type="inferred from homology"/>
<comment type="caution">
    <text evidence="5">The sequence shown here is derived from an EMBL/GenBank/DDBJ whole genome shotgun (WGS) entry which is preliminary data.</text>
</comment>
<evidence type="ECO:0000256" key="2">
    <source>
        <dbReference type="ARBA" id="ARBA00022630"/>
    </source>
</evidence>
<dbReference type="EMBL" id="JAFEKC020000007">
    <property type="protein sequence ID" value="KAK0513570.1"/>
    <property type="molecule type" value="Genomic_DNA"/>
</dbReference>
<keyword evidence="4" id="KW-0560">Oxidoreductase</keyword>
<dbReference type="PANTHER" id="PTHR42877:SF7">
    <property type="entry name" value="FLAVIN-BINDING MONOOXYGENASE-RELATED"/>
    <property type="match status" value="1"/>
</dbReference>
<protein>
    <recommendedName>
        <fullName evidence="7">Flavin-binding monooxygenase</fullName>
    </recommendedName>
</protein>
<dbReference type="GO" id="GO:0050661">
    <property type="term" value="F:NADP binding"/>
    <property type="evidence" value="ECO:0007669"/>
    <property type="project" value="InterPro"/>
</dbReference>
<comment type="similarity">
    <text evidence="1">Belongs to the FAD-binding monooxygenase family.</text>
</comment>
<dbReference type="GO" id="GO:0050660">
    <property type="term" value="F:flavin adenine dinucleotide binding"/>
    <property type="evidence" value="ECO:0007669"/>
    <property type="project" value="InterPro"/>
</dbReference>
<dbReference type="Pfam" id="PF00743">
    <property type="entry name" value="FMO-like"/>
    <property type="match status" value="1"/>
</dbReference>
<accession>A0AA39V8T2</accession>
<evidence type="ECO:0000256" key="4">
    <source>
        <dbReference type="ARBA" id="ARBA00023002"/>
    </source>
</evidence>
<dbReference type="InterPro" id="IPR051209">
    <property type="entry name" value="FAD-bind_Monooxygenase_sf"/>
</dbReference>
<reference evidence="5" key="1">
    <citation type="submission" date="2023-03" db="EMBL/GenBank/DDBJ databases">
        <title>Complete genome of Cladonia borealis.</title>
        <authorList>
            <person name="Park H."/>
        </authorList>
    </citation>
    <scope>NUCLEOTIDE SEQUENCE</scope>
    <source>
        <strain evidence="5">ANT050790</strain>
    </source>
</reference>